<comment type="caution">
    <text evidence="2">The sequence shown here is derived from an EMBL/GenBank/DDBJ whole genome shotgun (WGS) entry which is preliminary data.</text>
</comment>
<keyword evidence="1" id="KW-0456">Lyase</keyword>
<name>A0A2M7H452_9BACT</name>
<dbReference type="InterPro" id="IPR013785">
    <property type="entry name" value="Aldolase_TIM"/>
</dbReference>
<dbReference type="EMBL" id="PFGC01000031">
    <property type="protein sequence ID" value="PIW37004.1"/>
    <property type="molecule type" value="Genomic_DNA"/>
</dbReference>
<organism evidence="2 3">
    <name type="scientific">Candidatus Kerfeldbacteria bacterium CG15_BIG_FIL_POST_REV_8_21_14_020_45_12</name>
    <dbReference type="NCBI Taxonomy" id="2014247"/>
    <lineage>
        <taxon>Bacteria</taxon>
        <taxon>Candidatus Kerfeldiibacteriota</taxon>
    </lineage>
</organism>
<evidence type="ECO:0008006" key="4">
    <source>
        <dbReference type="Google" id="ProtNLM"/>
    </source>
</evidence>
<dbReference type="SUPFAM" id="SSF51569">
    <property type="entry name" value="Aldolase"/>
    <property type="match status" value="1"/>
</dbReference>
<proteinExistence type="predicted"/>
<evidence type="ECO:0000313" key="2">
    <source>
        <dbReference type="EMBL" id="PIW37004.1"/>
    </source>
</evidence>
<reference evidence="2 3" key="1">
    <citation type="submission" date="2017-09" db="EMBL/GenBank/DDBJ databases">
        <title>Depth-based differentiation of microbial function through sediment-hosted aquifers and enrichment of novel symbionts in the deep terrestrial subsurface.</title>
        <authorList>
            <person name="Probst A.J."/>
            <person name="Ladd B."/>
            <person name="Jarett J.K."/>
            <person name="Geller-Mcgrath D.E."/>
            <person name="Sieber C.M."/>
            <person name="Emerson J.B."/>
            <person name="Anantharaman K."/>
            <person name="Thomas B.C."/>
            <person name="Malmstrom R."/>
            <person name="Stieglmeier M."/>
            <person name="Klingl A."/>
            <person name="Woyke T."/>
            <person name="Ryan C.M."/>
            <person name="Banfield J.F."/>
        </authorList>
    </citation>
    <scope>NUCLEOTIDE SEQUENCE [LARGE SCALE GENOMIC DNA]</scope>
    <source>
        <strain evidence="2">CG15_BIG_FIL_POST_REV_8_21_14_020_45_12</strain>
    </source>
</reference>
<dbReference type="Pfam" id="PF00701">
    <property type="entry name" value="DHDPS"/>
    <property type="match status" value="1"/>
</dbReference>
<accession>A0A2M7H452</accession>
<dbReference type="SMART" id="SM01130">
    <property type="entry name" value="DHDPS"/>
    <property type="match status" value="1"/>
</dbReference>
<gene>
    <name evidence="2" type="ORF">COW24_02475</name>
</gene>
<dbReference type="CDD" id="cd00408">
    <property type="entry name" value="DHDPS-like"/>
    <property type="match status" value="1"/>
</dbReference>
<dbReference type="InterPro" id="IPR002220">
    <property type="entry name" value="DapA-like"/>
</dbReference>
<evidence type="ECO:0000256" key="1">
    <source>
        <dbReference type="ARBA" id="ARBA00023239"/>
    </source>
</evidence>
<dbReference type="Proteomes" id="UP000230292">
    <property type="component" value="Unassembled WGS sequence"/>
</dbReference>
<sequence length="250" mass="27784">MKKQLLLPIISPFNENKVDKLSLQRLVEHCSAVDIFIPCLSSGEGGKLSKTEWIAVVRTVRAATKKPVYAGILKPTEEIEDYISIAADIGCDGIVLPIGELSRSRADRCILYSQQNELNVIFYNTEYHPVKDVAYLKQIAAYENVVGFKDSTMDAHFFRELRIAAAGTMAVYQGMEMSISAEQEVDGYCIALANVEPQLCAALRDGDAGFDWAAFKKMIQQYNLPSSTWYITLKALLYARGVITSAEEHA</sequence>
<dbReference type="AlphaFoldDB" id="A0A2M7H452"/>
<dbReference type="Gene3D" id="3.20.20.70">
    <property type="entry name" value="Aldolase class I"/>
    <property type="match status" value="1"/>
</dbReference>
<dbReference type="GO" id="GO:0016829">
    <property type="term" value="F:lyase activity"/>
    <property type="evidence" value="ECO:0007669"/>
    <property type="project" value="UniProtKB-KW"/>
</dbReference>
<protein>
    <recommendedName>
        <fullName evidence="4">Dihydrodipicolinate synthase family protein</fullName>
    </recommendedName>
</protein>
<evidence type="ECO:0000313" key="3">
    <source>
        <dbReference type="Proteomes" id="UP000230292"/>
    </source>
</evidence>